<dbReference type="GO" id="GO:0045944">
    <property type="term" value="P:positive regulation of transcription by RNA polymerase II"/>
    <property type="evidence" value="ECO:0007669"/>
    <property type="project" value="TreeGrafter"/>
</dbReference>
<keyword evidence="14" id="KW-1185">Reference proteome</keyword>
<dbReference type="InterPro" id="IPR032569">
    <property type="entry name" value="NPM1_C"/>
</dbReference>
<keyword evidence="7" id="KW-0597">Phosphoprotein</keyword>
<evidence type="ECO:0000256" key="6">
    <source>
        <dbReference type="ARBA" id="ARBA00022490"/>
    </source>
</evidence>
<evidence type="ECO:0000259" key="12">
    <source>
        <dbReference type="Pfam" id="PF16276"/>
    </source>
</evidence>
<dbReference type="GO" id="GO:0005813">
    <property type="term" value="C:centrosome"/>
    <property type="evidence" value="ECO:0007669"/>
    <property type="project" value="TreeGrafter"/>
</dbReference>
<evidence type="ECO:0000256" key="5">
    <source>
        <dbReference type="ARBA" id="ARBA00020749"/>
    </source>
</evidence>
<dbReference type="GO" id="GO:0005737">
    <property type="term" value="C:cytoplasm"/>
    <property type="evidence" value="ECO:0007669"/>
    <property type="project" value="UniProtKB-SubCell"/>
</dbReference>
<dbReference type="GO" id="GO:0042393">
    <property type="term" value="F:histone binding"/>
    <property type="evidence" value="ECO:0007669"/>
    <property type="project" value="TreeGrafter"/>
</dbReference>
<gene>
    <name evidence="13" type="ORF">J0S82_018323</name>
</gene>
<evidence type="ECO:0000313" key="14">
    <source>
        <dbReference type="Proteomes" id="UP000700334"/>
    </source>
</evidence>
<dbReference type="GO" id="GO:1990904">
    <property type="term" value="C:ribonucleoprotein complex"/>
    <property type="evidence" value="ECO:0007669"/>
    <property type="project" value="TreeGrafter"/>
</dbReference>
<comment type="subcellular location">
    <subcellularLocation>
        <location evidence="1">Cytoplasm</location>
    </subcellularLocation>
    <subcellularLocation>
        <location evidence="2">Nucleus</location>
        <location evidence="2">Nucleolus</location>
    </subcellularLocation>
    <subcellularLocation>
        <location evidence="3">Nucleus</location>
        <location evidence="3">Nucleoplasm</location>
    </subcellularLocation>
</comment>
<feature type="compositionally biased region" description="Polar residues" evidence="11">
    <location>
        <begin position="35"/>
        <end position="46"/>
    </location>
</feature>
<evidence type="ECO:0000256" key="2">
    <source>
        <dbReference type="ARBA" id="ARBA00004604"/>
    </source>
</evidence>
<evidence type="ECO:0000256" key="7">
    <source>
        <dbReference type="ARBA" id="ARBA00022553"/>
    </source>
</evidence>
<sequence length="115" mass="13229">MDMSPMIPQNYLFSCELKANKDDHLQVDNDENEDYSSSRITQTPTSRSKHQESLKKKTPEVPSSIENIKAKLQASGEKGGSLPKAEAKFTYCVRNCSWMTDQETIQDLWQWRKSL</sequence>
<dbReference type="PANTHER" id="PTHR22747">
    <property type="entry name" value="NUCLEOPLASMIN"/>
    <property type="match status" value="1"/>
</dbReference>
<name>A0A8J6AHU3_GALPY</name>
<organism evidence="13 14">
    <name type="scientific">Galemys pyrenaicus</name>
    <name type="common">Iberian desman</name>
    <name type="synonym">Pyrenean desman</name>
    <dbReference type="NCBI Taxonomy" id="202257"/>
    <lineage>
        <taxon>Eukaryota</taxon>
        <taxon>Metazoa</taxon>
        <taxon>Chordata</taxon>
        <taxon>Craniata</taxon>
        <taxon>Vertebrata</taxon>
        <taxon>Euteleostomi</taxon>
        <taxon>Mammalia</taxon>
        <taxon>Eutheria</taxon>
        <taxon>Laurasiatheria</taxon>
        <taxon>Eulipotyphla</taxon>
        <taxon>Talpidae</taxon>
        <taxon>Galemys</taxon>
    </lineage>
</organism>
<evidence type="ECO:0000256" key="1">
    <source>
        <dbReference type="ARBA" id="ARBA00004496"/>
    </source>
</evidence>
<evidence type="ECO:0000256" key="9">
    <source>
        <dbReference type="ARBA" id="ARBA00023186"/>
    </source>
</evidence>
<dbReference type="PANTHER" id="PTHR22747:SF28">
    <property type="entry name" value="NUCLEOPHOSMIN"/>
    <property type="match status" value="1"/>
</dbReference>
<dbReference type="GO" id="GO:0003723">
    <property type="term" value="F:RNA binding"/>
    <property type="evidence" value="ECO:0007669"/>
    <property type="project" value="UniProtKB-KW"/>
</dbReference>
<proteinExistence type="inferred from homology"/>
<keyword evidence="10" id="KW-0539">Nucleus</keyword>
<dbReference type="InterPro" id="IPR004301">
    <property type="entry name" value="Nucleoplasmin"/>
</dbReference>
<evidence type="ECO:0000256" key="3">
    <source>
        <dbReference type="ARBA" id="ARBA00004642"/>
    </source>
</evidence>
<dbReference type="Proteomes" id="UP000700334">
    <property type="component" value="Unassembled WGS sequence"/>
</dbReference>
<evidence type="ECO:0000256" key="10">
    <source>
        <dbReference type="ARBA" id="ARBA00023242"/>
    </source>
</evidence>
<evidence type="ECO:0000256" key="11">
    <source>
        <dbReference type="SAM" id="MobiDB-lite"/>
    </source>
</evidence>
<dbReference type="GO" id="GO:0042273">
    <property type="term" value="P:ribosomal large subunit biogenesis"/>
    <property type="evidence" value="ECO:0007669"/>
    <property type="project" value="TreeGrafter"/>
</dbReference>
<evidence type="ECO:0000313" key="13">
    <source>
        <dbReference type="EMBL" id="KAG8521083.1"/>
    </source>
</evidence>
<keyword evidence="9" id="KW-0143">Chaperone</keyword>
<comment type="caution">
    <text evidence="13">The sequence shown here is derived from an EMBL/GenBank/DDBJ whole genome shotgun (WGS) entry which is preliminary data.</text>
</comment>
<dbReference type="Pfam" id="PF16276">
    <property type="entry name" value="NPM1-C"/>
    <property type="match status" value="1"/>
</dbReference>
<dbReference type="GO" id="GO:0005654">
    <property type="term" value="C:nucleoplasm"/>
    <property type="evidence" value="ECO:0007669"/>
    <property type="project" value="UniProtKB-SubCell"/>
</dbReference>
<dbReference type="GO" id="GO:0005730">
    <property type="term" value="C:nucleolus"/>
    <property type="evidence" value="ECO:0007669"/>
    <property type="project" value="UniProtKB-SubCell"/>
</dbReference>
<dbReference type="GO" id="GO:0003682">
    <property type="term" value="F:chromatin binding"/>
    <property type="evidence" value="ECO:0007669"/>
    <property type="project" value="TreeGrafter"/>
</dbReference>
<dbReference type="Gene3D" id="1.10.10.2100">
    <property type="match status" value="1"/>
</dbReference>
<dbReference type="GO" id="GO:0010824">
    <property type="term" value="P:regulation of centrosome duplication"/>
    <property type="evidence" value="ECO:0007669"/>
    <property type="project" value="TreeGrafter"/>
</dbReference>
<dbReference type="AlphaFoldDB" id="A0A8J6AHU3"/>
<dbReference type="GO" id="GO:0000056">
    <property type="term" value="P:ribosomal small subunit export from nucleus"/>
    <property type="evidence" value="ECO:0007669"/>
    <property type="project" value="TreeGrafter"/>
</dbReference>
<evidence type="ECO:0000256" key="8">
    <source>
        <dbReference type="ARBA" id="ARBA00022884"/>
    </source>
</evidence>
<evidence type="ECO:0000256" key="4">
    <source>
        <dbReference type="ARBA" id="ARBA00010744"/>
    </source>
</evidence>
<comment type="similarity">
    <text evidence="4">Belongs to the nucleoplasmin family.</text>
</comment>
<dbReference type="FunFam" id="1.10.10.2100:FF:000001">
    <property type="entry name" value="Nucleophosmin 1"/>
    <property type="match status" value="1"/>
</dbReference>
<accession>A0A8J6AHU3</accession>
<dbReference type="GO" id="GO:0042802">
    <property type="term" value="F:identical protein binding"/>
    <property type="evidence" value="ECO:0007669"/>
    <property type="project" value="UniProtKB-ARBA"/>
</dbReference>
<protein>
    <recommendedName>
        <fullName evidence="5">Nucleophosmin</fullName>
    </recommendedName>
</protein>
<feature type="compositionally biased region" description="Basic and acidic residues" evidence="11">
    <location>
        <begin position="49"/>
        <end position="59"/>
    </location>
</feature>
<dbReference type="EMBL" id="JAGFMF010011495">
    <property type="protein sequence ID" value="KAG8521083.1"/>
    <property type="molecule type" value="Genomic_DNA"/>
</dbReference>
<dbReference type="GO" id="GO:0000055">
    <property type="term" value="P:ribosomal large subunit export from nucleus"/>
    <property type="evidence" value="ECO:0007669"/>
    <property type="project" value="TreeGrafter"/>
</dbReference>
<keyword evidence="6" id="KW-0963">Cytoplasm</keyword>
<dbReference type="OrthoDB" id="9644080at2759"/>
<reference evidence="13" key="1">
    <citation type="journal article" date="2021" name="Evol. Appl.">
        <title>The genome of the Pyrenean desman and the effects of bottlenecks and inbreeding on the genomic landscape of an endangered species.</title>
        <authorList>
            <person name="Escoda L."/>
            <person name="Castresana J."/>
        </authorList>
    </citation>
    <scope>NUCLEOTIDE SEQUENCE</scope>
    <source>
        <strain evidence="13">IBE-C5619</strain>
    </source>
</reference>
<feature type="region of interest" description="Disordered" evidence="11">
    <location>
        <begin position="27"/>
        <end position="61"/>
    </location>
</feature>
<dbReference type="GO" id="GO:0006338">
    <property type="term" value="P:chromatin remodeling"/>
    <property type="evidence" value="ECO:0007669"/>
    <property type="project" value="TreeGrafter"/>
</dbReference>
<keyword evidence="8" id="KW-0694">RNA-binding</keyword>
<feature type="domain" description="Nucleophosmin C-terminal" evidence="12">
    <location>
        <begin position="66"/>
        <end position="114"/>
    </location>
</feature>
<dbReference type="GO" id="GO:0042274">
    <property type="term" value="P:ribosomal small subunit biogenesis"/>
    <property type="evidence" value="ECO:0007669"/>
    <property type="project" value="TreeGrafter"/>
</dbReference>